<evidence type="ECO:0000259" key="2">
    <source>
        <dbReference type="PROSITE" id="PS50883"/>
    </source>
</evidence>
<dbReference type="GO" id="GO:0071111">
    <property type="term" value="F:cyclic-guanylate-specific phosphodiesterase activity"/>
    <property type="evidence" value="ECO:0007669"/>
    <property type="project" value="InterPro"/>
</dbReference>
<dbReference type="InterPro" id="IPR001633">
    <property type="entry name" value="EAL_dom"/>
</dbReference>
<keyword evidence="4" id="KW-1185">Reference proteome</keyword>
<gene>
    <name evidence="3" type="ORF">GRI99_12045</name>
</gene>
<dbReference type="PANTHER" id="PTHR33121">
    <property type="entry name" value="CYCLIC DI-GMP PHOSPHODIESTERASE PDEF"/>
    <property type="match status" value="1"/>
</dbReference>
<feature type="domain" description="EAL" evidence="2">
    <location>
        <begin position="20"/>
        <end position="268"/>
    </location>
</feature>
<protein>
    <submittedName>
        <fullName evidence="3">EAL domain-containing protein</fullName>
    </submittedName>
</protein>
<evidence type="ECO:0000313" key="4">
    <source>
        <dbReference type="Proteomes" id="UP000466966"/>
    </source>
</evidence>
<accession>A0A844YZJ2</accession>
<dbReference type="AlphaFoldDB" id="A0A844YZJ2"/>
<dbReference type="PANTHER" id="PTHR33121:SF79">
    <property type="entry name" value="CYCLIC DI-GMP PHOSPHODIESTERASE PDED-RELATED"/>
    <property type="match status" value="1"/>
</dbReference>
<proteinExistence type="predicted"/>
<dbReference type="EMBL" id="WTYV01000004">
    <property type="protein sequence ID" value="MXO72360.1"/>
    <property type="molecule type" value="Genomic_DNA"/>
</dbReference>
<dbReference type="Gene3D" id="3.20.20.450">
    <property type="entry name" value="EAL domain"/>
    <property type="match status" value="1"/>
</dbReference>
<reference evidence="3 4" key="1">
    <citation type="submission" date="2019-12" db="EMBL/GenBank/DDBJ databases">
        <title>Genomic-based taxomic classification of the family Erythrobacteraceae.</title>
        <authorList>
            <person name="Xu L."/>
        </authorList>
    </citation>
    <scope>NUCLEOTIDE SEQUENCE [LARGE SCALE GENOMIC DNA]</scope>
    <source>
        <strain evidence="3 4">M0322</strain>
    </source>
</reference>
<dbReference type="Pfam" id="PF00563">
    <property type="entry name" value="EAL"/>
    <property type="match status" value="1"/>
</dbReference>
<evidence type="ECO:0000256" key="1">
    <source>
        <dbReference type="SAM" id="MobiDB-lite"/>
    </source>
</evidence>
<name>A0A844YZJ2_9SPHN</name>
<comment type="caution">
    <text evidence="3">The sequence shown here is derived from an EMBL/GenBank/DDBJ whole genome shotgun (WGS) entry which is preliminary data.</text>
</comment>
<dbReference type="OrthoDB" id="9814202at2"/>
<dbReference type="InterPro" id="IPR035919">
    <property type="entry name" value="EAL_sf"/>
</dbReference>
<evidence type="ECO:0000313" key="3">
    <source>
        <dbReference type="EMBL" id="MXO72360.1"/>
    </source>
</evidence>
<dbReference type="InterPro" id="IPR050706">
    <property type="entry name" value="Cyclic-di-GMP_PDE-like"/>
</dbReference>
<organism evidence="3 4">
    <name type="scientific">Alteraurantiacibacter buctensis</name>
    <dbReference type="NCBI Taxonomy" id="1503981"/>
    <lineage>
        <taxon>Bacteria</taxon>
        <taxon>Pseudomonadati</taxon>
        <taxon>Pseudomonadota</taxon>
        <taxon>Alphaproteobacteria</taxon>
        <taxon>Sphingomonadales</taxon>
        <taxon>Erythrobacteraceae</taxon>
        <taxon>Alteraurantiacibacter</taxon>
    </lineage>
</organism>
<sequence length="268" mass="28699">MTVAVSPSDRRQRRDRRAASHPLASELAGALERDEVTLLFQPQFAADGALYGAEALVRWDHGELGKLAGDELVLIAQGSHGLSELARGLTDHVLRRALAAAGAWPDHLSLSLNVTAADLAAADFTAAVTAALADTGFDPARLTLEITEQAMVAELDRSAMRLEELVALGVRVALDDFGAGFCNFRYLKKLPLHYLKLDRSMVQGIAEDRRDLEVLRGIVAMANALDLKVIAEGIESEAQRDAVVREGCAAWQGYLGGKPMAAGDFAAL</sequence>
<dbReference type="PROSITE" id="PS50883">
    <property type="entry name" value="EAL"/>
    <property type="match status" value="1"/>
</dbReference>
<dbReference type="SMART" id="SM00052">
    <property type="entry name" value="EAL"/>
    <property type="match status" value="1"/>
</dbReference>
<dbReference type="SUPFAM" id="SSF141868">
    <property type="entry name" value="EAL domain-like"/>
    <property type="match status" value="1"/>
</dbReference>
<dbReference type="RefSeq" id="WP_160772270.1">
    <property type="nucleotide sequence ID" value="NZ_WTYV01000004.1"/>
</dbReference>
<feature type="region of interest" description="Disordered" evidence="1">
    <location>
        <begin position="1"/>
        <end position="20"/>
    </location>
</feature>
<dbReference type="CDD" id="cd01948">
    <property type="entry name" value="EAL"/>
    <property type="match status" value="1"/>
</dbReference>
<dbReference type="Proteomes" id="UP000466966">
    <property type="component" value="Unassembled WGS sequence"/>
</dbReference>